<evidence type="ECO:0000256" key="13">
    <source>
        <dbReference type="ARBA" id="ARBA00049221"/>
    </source>
</evidence>
<evidence type="ECO:0000256" key="7">
    <source>
        <dbReference type="ARBA" id="ARBA00047368"/>
    </source>
</evidence>
<comment type="catalytic activity">
    <reaction evidence="16">
        <text>12-(9Z-hexadecenoyloxy)-octadecanoate + H2O = 12-hydroxyoctadecanoate + (9Z)-hexadecenoate + H(+)</text>
        <dbReference type="Rhea" id="RHEA:52072"/>
        <dbReference type="ChEBI" id="CHEBI:15377"/>
        <dbReference type="ChEBI" id="CHEBI:15378"/>
        <dbReference type="ChEBI" id="CHEBI:32372"/>
        <dbReference type="ChEBI" id="CHEBI:84201"/>
        <dbReference type="ChEBI" id="CHEBI:136312"/>
    </reaction>
    <physiologicalReaction direction="left-to-right" evidence="16">
        <dbReference type="Rhea" id="RHEA:52073"/>
    </physiologicalReaction>
</comment>
<evidence type="ECO:0000256" key="15">
    <source>
        <dbReference type="ARBA" id="ARBA00049322"/>
    </source>
</evidence>
<evidence type="ECO:0000256" key="5">
    <source>
        <dbReference type="ARBA" id="ARBA00022989"/>
    </source>
</evidence>
<evidence type="ECO:0000313" key="18">
    <source>
        <dbReference type="EMBL" id="CAF0858377.1"/>
    </source>
</evidence>
<proteinExistence type="inferred from homology"/>
<dbReference type="OrthoDB" id="1898221at2759"/>
<comment type="catalytic activity">
    <reaction evidence="15">
        <text>13-(9Z-hexadecenoyloxy)-octadecanoate + H2O = 13-hydroxy-octadecanoate + (9Z)-hexadecenoate + H(+)</text>
        <dbReference type="Rhea" id="RHEA:52076"/>
        <dbReference type="ChEBI" id="CHEBI:15377"/>
        <dbReference type="ChEBI" id="CHEBI:15378"/>
        <dbReference type="ChEBI" id="CHEBI:32372"/>
        <dbReference type="ChEBI" id="CHEBI:136304"/>
        <dbReference type="ChEBI" id="CHEBI:136315"/>
    </reaction>
    <physiologicalReaction direction="left-to-right" evidence="15">
        <dbReference type="Rhea" id="RHEA:52077"/>
    </physiologicalReaction>
</comment>
<evidence type="ECO:0000256" key="6">
    <source>
        <dbReference type="ARBA" id="ARBA00023136"/>
    </source>
</evidence>
<sequence length="180" mass="21530">MILQLVFFTVCLLDSLQEIVNKKSYFKRLRNFMFKSLAFPIGTFVFFSFWLIYAIDRELVFPTRFDAIIPSWHNHIMHTLPVIGTWIECYLNEYKYEKSAFFGVVPTFLAAFAYLIWMLIVRKFGGIWVYPLMNVLTNFQKFFVILIFFAIVGGFYRLGQFLNEYFWPKHSIKNTKSKKN</sequence>
<accession>A0A813X153</accession>
<name>A0A813X153_9BILA</name>
<dbReference type="Pfam" id="PF04750">
    <property type="entry name" value="Far-17a_AIG1"/>
    <property type="match status" value="1"/>
</dbReference>
<dbReference type="GO" id="GO:0012505">
    <property type="term" value="C:endomembrane system"/>
    <property type="evidence" value="ECO:0007669"/>
    <property type="project" value="UniProtKB-SubCell"/>
</dbReference>
<feature type="transmembrane region" description="Helical" evidence="17">
    <location>
        <begin position="100"/>
        <end position="120"/>
    </location>
</feature>
<evidence type="ECO:0000256" key="8">
    <source>
        <dbReference type="ARBA" id="ARBA00047427"/>
    </source>
</evidence>
<comment type="catalytic activity">
    <reaction evidence="14">
        <text>13-(9Z-octadecenoyloxy)-octadecanoate + H2O = 13-hydroxy-octadecanoate + (9Z)-octadecenoate + H(+)</text>
        <dbReference type="Rhea" id="RHEA:52064"/>
        <dbReference type="ChEBI" id="CHEBI:15377"/>
        <dbReference type="ChEBI" id="CHEBI:15378"/>
        <dbReference type="ChEBI" id="CHEBI:30823"/>
        <dbReference type="ChEBI" id="CHEBI:136303"/>
        <dbReference type="ChEBI" id="CHEBI:136304"/>
    </reaction>
    <physiologicalReaction direction="left-to-right" evidence="14">
        <dbReference type="Rhea" id="RHEA:52065"/>
    </physiologicalReaction>
</comment>
<dbReference type="InterPro" id="IPR006838">
    <property type="entry name" value="ADTRP_AIG1"/>
</dbReference>
<comment type="catalytic activity">
    <reaction evidence="11">
        <text>12-(9Z-octadecenoyloxy)-octadecanoate + H2O = 12-hydroxyoctadecanoate + (9Z)-octadecenoate + H(+)</text>
        <dbReference type="Rhea" id="RHEA:52060"/>
        <dbReference type="ChEBI" id="CHEBI:15377"/>
        <dbReference type="ChEBI" id="CHEBI:15378"/>
        <dbReference type="ChEBI" id="CHEBI:30823"/>
        <dbReference type="ChEBI" id="CHEBI:84201"/>
        <dbReference type="ChEBI" id="CHEBI:136302"/>
    </reaction>
    <physiologicalReaction direction="left-to-right" evidence="11">
        <dbReference type="Rhea" id="RHEA:52061"/>
    </physiologicalReaction>
</comment>
<feature type="transmembrane region" description="Helical" evidence="17">
    <location>
        <begin position="140"/>
        <end position="159"/>
    </location>
</feature>
<evidence type="ECO:0000256" key="9">
    <source>
        <dbReference type="ARBA" id="ARBA00047863"/>
    </source>
</evidence>
<comment type="catalytic activity">
    <reaction evidence="13">
        <text>9-octadecanoyloxy-octadecanoate + H2O = 9-hydroxy-octadecanoate + octadecanoate + H(+)</text>
        <dbReference type="Rhea" id="RHEA:52096"/>
        <dbReference type="ChEBI" id="CHEBI:15377"/>
        <dbReference type="ChEBI" id="CHEBI:15378"/>
        <dbReference type="ChEBI" id="CHEBI:25629"/>
        <dbReference type="ChEBI" id="CHEBI:136286"/>
        <dbReference type="ChEBI" id="CHEBI:136373"/>
    </reaction>
    <physiologicalReaction direction="left-to-right" evidence="13">
        <dbReference type="Rhea" id="RHEA:52097"/>
    </physiologicalReaction>
</comment>
<dbReference type="PANTHER" id="PTHR10989">
    <property type="entry name" value="ANDROGEN-INDUCED PROTEIN 1-RELATED"/>
    <property type="match status" value="1"/>
</dbReference>
<evidence type="ECO:0008006" key="20">
    <source>
        <dbReference type="Google" id="ProtNLM"/>
    </source>
</evidence>
<evidence type="ECO:0000256" key="10">
    <source>
        <dbReference type="ARBA" id="ARBA00048680"/>
    </source>
</evidence>
<evidence type="ECO:0000256" key="16">
    <source>
        <dbReference type="ARBA" id="ARBA00049428"/>
    </source>
</evidence>
<keyword evidence="4 17" id="KW-0812">Transmembrane</keyword>
<reference evidence="18" key="1">
    <citation type="submission" date="2021-02" db="EMBL/GenBank/DDBJ databases">
        <authorList>
            <person name="Nowell W R."/>
        </authorList>
    </citation>
    <scope>NUCLEOTIDE SEQUENCE</scope>
    <source>
        <strain evidence="18">Ploen Becks lab</strain>
    </source>
</reference>
<keyword evidence="19" id="KW-1185">Reference proteome</keyword>
<comment type="catalytic activity">
    <reaction evidence="9">
        <text>9-hexadecanoyloxy-octadecanoate + H2O = 9-hydroxy-octadecanoate + hexadecanoate + H(+)</text>
        <dbReference type="Rhea" id="RHEA:52052"/>
        <dbReference type="ChEBI" id="CHEBI:7896"/>
        <dbReference type="ChEBI" id="CHEBI:15377"/>
        <dbReference type="ChEBI" id="CHEBI:15378"/>
        <dbReference type="ChEBI" id="CHEBI:83670"/>
        <dbReference type="ChEBI" id="CHEBI:136286"/>
    </reaction>
    <physiologicalReaction direction="left-to-right" evidence="9">
        <dbReference type="Rhea" id="RHEA:52053"/>
    </physiologicalReaction>
</comment>
<comment type="subcellular location">
    <subcellularLocation>
        <location evidence="2">Endomembrane system</location>
        <topology evidence="2">Multi-pass membrane protein</topology>
    </subcellularLocation>
</comment>
<evidence type="ECO:0000256" key="1">
    <source>
        <dbReference type="ARBA" id="ARBA00000923"/>
    </source>
</evidence>
<evidence type="ECO:0000256" key="2">
    <source>
        <dbReference type="ARBA" id="ARBA00004127"/>
    </source>
</evidence>
<keyword evidence="5 17" id="KW-1133">Transmembrane helix</keyword>
<dbReference type="GO" id="GO:0016020">
    <property type="term" value="C:membrane"/>
    <property type="evidence" value="ECO:0007669"/>
    <property type="project" value="InterPro"/>
</dbReference>
<dbReference type="Proteomes" id="UP000663879">
    <property type="component" value="Unassembled WGS sequence"/>
</dbReference>
<gene>
    <name evidence="18" type="ORF">OXX778_LOCUS9311</name>
</gene>
<dbReference type="AlphaFoldDB" id="A0A813X153"/>
<comment type="catalytic activity">
    <reaction evidence="1">
        <text>9-(9Z-hexadecenoyloxy)-octadecanoate + H2O = (9Z)-hexadecenoate + 9-hydroxy-octadecanoate + H(+)</text>
        <dbReference type="Rhea" id="RHEA:52068"/>
        <dbReference type="ChEBI" id="CHEBI:15377"/>
        <dbReference type="ChEBI" id="CHEBI:15378"/>
        <dbReference type="ChEBI" id="CHEBI:32372"/>
        <dbReference type="ChEBI" id="CHEBI:136286"/>
        <dbReference type="ChEBI" id="CHEBI:136309"/>
    </reaction>
    <physiologicalReaction direction="left-to-right" evidence="1">
        <dbReference type="Rhea" id="RHEA:52069"/>
    </physiologicalReaction>
</comment>
<comment type="caution">
    <text evidence="18">The sequence shown here is derived from an EMBL/GenBank/DDBJ whole genome shotgun (WGS) entry which is preliminary data.</text>
</comment>
<dbReference type="EMBL" id="CAJNOC010001363">
    <property type="protein sequence ID" value="CAF0858377.1"/>
    <property type="molecule type" value="Genomic_DNA"/>
</dbReference>
<comment type="catalytic activity">
    <reaction evidence="12">
        <text>9-(9Z-octadecenoyloxy)-octadecanoate + H2O = 9-hydroxy-octadecanoate + (9Z)-octadecenoate + H(+)</text>
        <dbReference type="Rhea" id="RHEA:52048"/>
        <dbReference type="ChEBI" id="CHEBI:15377"/>
        <dbReference type="ChEBI" id="CHEBI:15378"/>
        <dbReference type="ChEBI" id="CHEBI:30823"/>
        <dbReference type="ChEBI" id="CHEBI:136282"/>
        <dbReference type="ChEBI" id="CHEBI:136286"/>
    </reaction>
    <physiologicalReaction direction="left-to-right" evidence="12">
        <dbReference type="Rhea" id="RHEA:52049"/>
    </physiologicalReaction>
</comment>
<evidence type="ECO:0000313" key="19">
    <source>
        <dbReference type="Proteomes" id="UP000663879"/>
    </source>
</evidence>
<evidence type="ECO:0000256" key="3">
    <source>
        <dbReference type="ARBA" id="ARBA00009300"/>
    </source>
</evidence>
<comment type="catalytic activity">
    <reaction evidence="7">
        <text>12-hexadecanoyloxy-octadecanoate + H2O = 12-hydroxyoctadecanoate + hexadecanoate + H(+)</text>
        <dbReference type="Rhea" id="RHEA:52056"/>
        <dbReference type="ChEBI" id="CHEBI:7896"/>
        <dbReference type="ChEBI" id="CHEBI:15377"/>
        <dbReference type="ChEBI" id="CHEBI:15378"/>
        <dbReference type="ChEBI" id="CHEBI:83677"/>
        <dbReference type="ChEBI" id="CHEBI:84201"/>
    </reaction>
    <physiologicalReaction direction="left-to-right" evidence="7">
        <dbReference type="Rhea" id="RHEA:52057"/>
    </physiologicalReaction>
</comment>
<protein>
    <recommendedName>
        <fullName evidence="20">Androgen-dependent TFPI-regulating protein</fullName>
    </recommendedName>
</protein>
<evidence type="ECO:0000256" key="4">
    <source>
        <dbReference type="ARBA" id="ARBA00022692"/>
    </source>
</evidence>
<evidence type="ECO:0000256" key="11">
    <source>
        <dbReference type="ARBA" id="ARBA00048701"/>
    </source>
</evidence>
<feature type="transmembrane region" description="Helical" evidence="17">
    <location>
        <begin position="33"/>
        <end position="55"/>
    </location>
</feature>
<keyword evidence="6 17" id="KW-0472">Membrane</keyword>
<comment type="catalytic activity">
    <reaction evidence="10">
        <text>12-octadecanoyloxy-octadecanoate + H2O = 12-hydroxyoctadecanoate + octadecanoate + H(+)</text>
        <dbReference type="Rhea" id="RHEA:52080"/>
        <dbReference type="ChEBI" id="CHEBI:15377"/>
        <dbReference type="ChEBI" id="CHEBI:15378"/>
        <dbReference type="ChEBI" id="CHEBI:25629"/>
        <dbReference type="ChEBI" id="CHEBI:84201"/>
        <dbReference type="ChEBI" id="CHEBI:136330"/>
    </reaction>
    <physiologicalReaction direction="left-to-right" evidence="10">
        <dbReference type="Rhea" id="RHEA:52081"/>
    </physiologicalReaction>
</comment>
<organism evidence="18 19">
    <name type="scientific">Brachionus calyciflorus</name>
    <dbReference type="NCBI Taxonomy" id="104777"/>
    <lineage>
        <taxon>Eukaryota</taxon>
        <taxon>Metazoa</taxon>
        <taxon>Spiralia</taxon>
        <taxon>Gnathifera</taxon>
        <taxon>Rotifera</taxon>
        <taxon>Eurotatoria</taxon>
        <taxon>Monogononta</taxon>
        <taxon>Pseudotrocha</taxon>
        <taxon>Ploima</taxon>
        <taxon>Brachionidae</taxon>
        <taxon>Brachionus</taxon>
    </lineage>
</organism>
<comment type="catalytic activity">
    <reaction evidence="8">
        <text>13-octadecanoyloxy-octadecanoate + H2O = 13-hydroxy-octadecanoate + octadecanoate + H(+)</text>
        <dbReference type="Rhea" id="RHEA:52084"/>
        <dbReference type="ChEBI" id="CHEBI:15377"/>
        <dbReference type="ChEBI" id="CHEBI:15378"/>
        <dbReference type="ChEBI" id="CHEBI:25629"/>
        <dbReference type="ChEBI" id="CHEBI:136304"/>
        <dbReference type="ChEBI" id="CHEBI:136335"/>
    </reaction>
    <physiologicalReaction direction="left-to-right" evidence="8">
        <dbReference type="Rhea" id="RHEA:52085"/>
    </physiologicalReaction>
</comment>
<evidence type="ECO:0000256" key="14">
    <source>
        <dbReference type="ARBA" id="ARBA00049296"/>
    </source>
</evidence>
<evidence type="ECO:0000256" key="12">
    <source>
        <dbReference type="ARBA" id="ARBA00048800"/>
    </source>
</evidence>
<evidence type="ECO:0000256" key="17">
    <source>
        <dbReference type="SAM" id="Phobius"/>
    </source>
</evidence>
<dbReference type="PANTHER" id="PTHR10989:SF16">
    <property type="entry name" value="AT02829P-RELATED"/>
    <property type="match status" value="1"/>
</dbReference>
<comment type="similarity">
    <text evidence="3">Belongs to the AIG1 family.</text>
</comment>